<evidence type="ECO:0000256" key="2">
    <source>
        <dbReference type="SAM" id="Phobius"/>
    </source>
</evidence>
<evidence type="ECO:0000256" key="1">
    <source>
        <dbReference type="SAM" id="Coils"/>
    </source>
</evidence>
<accession>A0A2M6W425</accession>
<organism evidence="3 4">
    <name type="scientific">Candidatus Magasanikbacteria bacterium CG10_big_fil_rev_8_21_14_0_10_40_10</name>
    <dbReference type="NCBI Taxonomy" id="1974648"/>
    <lineage>
        <taxon>Bacteria</taxon>
        <taxon>Candidatus Magasanikiibacteriota</taxon>
    </lineage>
</organism>
<evidence type="ECO:0000313" key="4">
    <source>
        <dbReference type="Proteomes" id="UP000231183"/>
    </source>
</evidence>
<keyword evidence="1" id="KW-0175">Coiled coil</keyword>
<keyword evidence="2" id="KW-0812">Transmembrane</keyword>
<dbReference type="Proteomes" id="UP000231183">
    <property type="component" value="Unassembled WGS sequence"/>
</dbReference>
<gene>
    <name evidence="3" type="ORF">COU31_02285</name>
</gene>
<sequence>MKYKKIKKEFSDWGKQCRQMPNSNETLQQKIMIALEKNSQAKIRGPISLWRFSFALGAMALALILFVNLRPDYPQPIGSIPVAIDYSNQESEKTANQTSPASISYDGKEISSPEIGISYGQYTSGGSGSSDSIQSKIARWIQPAPSSDTREFLKTGFGANFKTRQVQKLTQRIQTAIRGHKGRIDYSSINEKYANISFVIPKSSFYAFKDEIQDYVKPRFYSESQYSQNLLTQKRAIETGTNIATSTKADLQKQLTNLTDAHNKTVAEIKKQLDNFSYNIYLLNSENTTNTVRLAQIKSSLNYYYGQTNLYNQKLKDAIAQYDKNKNSLNQKIQAQDKQLADLQTQDSQLMNEVETVEGSITIAWVSVFDIIEIYIPYYKTLIGLLVAVLVILMFYVRPRSLDI</sequence>
<dbReference type="PROSITE" id="PS50096">
    <property type="entry name" value="IQ"/>
    <property type="match status" value="1"/>
</dbReference>
<reference evidence="4" key="1">
    <citation type="submission" date="2017-09" db="EMBL/GenBank/DDBJ databases">
        <title>Depth-based differentiation of microbial function through sediment-hosted aquifers and enrichment of novel symbionts in the deep terrestrial subsurface.</title>
        <authorList>
            <person name="Probst A.J."/>
            <person name="Ladd B."/>
            <person name="Jarett J.K."/>
            <person name="Geller-Mcgrath D.E."/>
            <person name="Sieber C.M.K."/>
            <person name="Emerson J.B."/>
            <person name="Anantharaman K."/>
            <person name="Thomas B.C."/>
            <person name="Malmstrom R."/>
            <person name="Stieglmeier M."/>
            <person name="Klingl A."/>
            <person name="Woyke T."/>
            <person name="Ryan C.M."/>
            <person name="Banfield J.F."/>
        </authorList>
    </citation>
    <scope>NUCLEOTIDE SEQUENCE [LARGE SCALE GENOMIC DNA]</scope>
</reference>
<feature type="transmembrane region" description="Helical" evidence="2">
    <location>
        <begin position="49"/>
        <end position="69"/>
    </location>
</feature>
<name>A0A2M6W425_9BACT</name>
<proteinExistence type="predicted"/>
<comment type="caution">
    <text evidence="3">The sequence shown here is derived from an EMBL/GenBank/DDBJ whole genome shotgun (WGS) entry which is preliminary data.</text>
</comment>
<evidence type="ECO:0000313" key="3">
    <source>
        <dbReference type="EMBL" id="PIT87542.1"/>
    </source>
</evidence>
<feature type="transmembrane region" description="Helical" evidence="2">
    <location>
        <begin position="378"/>
        <end position="397"/>
    </location>
</feature>
<keyword evidence="2" id="KW-0472">Membrane</keyword>
<protein>
    <submittedName>
        <fullName evidence="3">Uncharacterized protein</fullName>
    </submittedName>
</protein>
<dbReference type="AlphaFoldDB" id="A0A2M6W425"/>
<keyword evidence="2" id="KW-1133">Transmembrane helix</keyword>
<feature type="coiled-coil region" evidence="1">
    <location>
        <begin position="312"/>
        <end position="353"/>
    </location>
</feature>
<dbReference type="EMBL" id="PFBX01000022">
    <property type="protein sequence ID" value="PIT87542.1"/>
    <property type="molecule type" value="Genomic_DNA"/>
</dbReference>